<gene>
    <name evidence="3" type="primary">LOC100376594</name>
</gene>
<evidence type="ECO:0000313" key="3">
    <source>
        <dbReference type="RefSeq" id="XP_006822460.1"/>
    </source>
</evidence>
<accession>A0ABM0MR19</accession>
<dbReference type="Pfam" id="PF01391">
    <property type="entry name" value="Collagen"/>
    <property type="match status" value="1"/>
</dbReference>
<feature type="region of interest" description="Disordered" evidence="1">
    <location>
        <begin position="1"/>
        <end position="53"/>
    </location>
</feature>
<name>A0ABM0MR19_SACKO</name>
<dbReference type="PANTHER" id="PTHR24024:SF18">
    <property type="entry name" value="SHORT-CHAIN COLLAGEN C4-LIKE"/>
    <property type="match status" value="1"/>
</dbReference>
<organism evidence="2 3">
    <name type="scientific">Saccoglossus kowalevskii</name>
    <name type="common">Acorn worm</name>
    <dbReference type="NCBI Taxonomy" id="10224"/>
    <lineage>
        <taxon>Eukaryota</taxon>
        <taxon>Metazoa</taxon>
        <taxon>Hemichordata</taxon>
        <taxon>Enteropneusta</taxon>
        <taxon>Harrimaniidae</taxon>
        <taxon>Saccoglossus</taxon>
    </lineage>
</organism>
<dbReference type="GeneID" id="100376594"/>
<dbReference type="PANTHER" id="PTHR24024">
    <property type="entry name" value="PULMONARY SURFACTANT-ASSOCIATED PROTEIN A"/>
    <property type="match status" value="1"/>
</dbReference>
<sequence length="239" mass="25471">MPGRDGRDGSPGNIGPRGEPGPPGNPGVPGESGIPGKAGPVGPPGLQNYITDTTHTKMANTSALYIRWGRTECEGDAQLVYEGVIGGAFYTHTGSGSNHQCLPLNPIFDDVDIGTGGSRSLMYGTEYQTSNFAPLAGVHDLDAVCAVCKVKRSSVLMVPARNECPSEQWTREYYGYLMSDYHDHKRSEFICVDRNPEGRMASNADLNGALLYPVEGRCGSLPCGPYVEGHELTCAVCSI</sequence>
<dbReference type="RefSeq" id="XP_006822460.1">
    <property type="nucleotide sequence ID" value="XM_006822397.1"/>
</dbReference>
<keyword evidence="2" id="KW-1185">Reference proteome</keyword>
<evidence type="ECO:0000256" key="1">
    <source>
        <dbReference type="SAM" id="MobiDB-lite"/>
    </source>
</evidence>
<dbReference type="InterPro" id="IPR051077">
    <property type="entry name" value="Ca-dependent_lectin"/>
</dbReference>
<dbReference type="Proteomes" id="UP000694865">
    <property type="component" value="Unplaced"/>
</dbReference>
<reference evidence="3" key="1">
    <citation type="submission" date="2025-08" db="UniProtKB">
        <authorList>
            <consortium name="RefSeq"/>
        </authorList>
    </citation>
    <scope>IDENTIFICATION</scope>
    <source>
        <tissue evidence="3">Testes</tissue>
    </source>
</reference>
<dbReference type="InterPro" id="IPR008160">
    <property type="entry name" value="Collagen"/>
</dbReference>
<proteinExistence type="predicted"/>
<protein>
    <submittedName>
        <fullName evidence="3">Short-chain collagen C4-like</fullName>
    </submittedName>
</protein>
<dbReference type="Gene3D" id="1.20.5.320">
    <property type="entry name" value="6-Phosphogluconate Dehydrogenase, domain 3"/>
    <property type="match status" value="1"/>
</dbReference>
<evidence type="ECO:0000313" key="2">
    <source>
        <dbReference type="Proteomes" id="UP000694865"/>
    </source>
</evidence>